<protein>
    <recommendedName>
        <fullName evidence="3">Multidrug export protein MepA</fullName>
    </recommendedName>
</protein>
<feature type="transmembrane region" description="Helical" evidence="10">
    <location>
        <begin position="231"/>
        <end position="255"/>
    </location>
</feature>
<feature type="transmembrane region" description="Helical" evidence="10">
    <location>
        <begin position="311"/>
        <end position="331"/>
    </location>
</feature>
<feature type="transmembrane region" description="Helical" evidence="10">
    <location>
        <begin position="351"/>
        <end position="371"/>
    </location>
</feature>
<evidence type="ECO:0000256" key="10">
    <source>
        <dbReference type="SAM" id="Phobius"/>
    </source>
</evidence>
<evidence type="ECO:0000256" key="5">
    <source>
        <dbReference type="ARBA" id="ARBA00022475"/>
    </source>
</evidence>
<feature type="transmembrane region" description="Helical" evidence="10">
    <location>
        <begin position="162"/>
        <end position="181"/>
    </location>
</feature>
<dbReference type="GO" id="GO:0046677">
    <property type="term" value="P:response to antibiotic"/>
    <property type="evidence" value="ECO:0007669"/>
    <property type="project" value="UniProtKB-KW"/>
</dbReference>
<comment type="similarity">
    <text evidence="2">Belongs to the multi antimicrobial extrusion (MATE) (TC 2.A.66.1) family. MepA subfamily.</text>
</comment>
<evidence type="ECO:0000256" key="8">
    <source>
        <dbReference type="ARBA" id="ARBA00023136"/>
    </source>
</evidence>
<dbReference type="EMBL" id="FRCP01000015">
    <property type="protein sequence ID" value="SHM73231.1"/>
    <property type="molecule type" value="Genomic_DNA"/>
</dbReference>
<dbReference type="PANTHER" id="PTHR43823:SF3">
    <property type="entry name" value="MULTIDRUG EXPORT PROTEIN MEPA"/>
    <property type="match status" value="1"/>
</dbReference>
<reference evidence="11 12" key="1">
    <citation type="submission" date="2016-11" db="EMBL/GenBank/DDBJ databases">
        <authorList>
            <person name="Jaros S."/>
            <person name="Januszkiewicz K."/>
            <person name="Wedrychowicz H."/>
        </authorList>
    </citation>
    <scope>NUCLEOTIDE SEQUENCE [LARGE SCALE GENOMIC DNA]</scope>
    <source>
        <strain evidence="11 12">DSM 15930</strain>
    </source>
</reference>
<dbReference type="OrthoDB" id="9808954at2"/>
<evidence type="ECO:0000256" key="4">
    <source>
        <dbReference type="ARBA" id="ARBA00022448"/>
    </source>
</evidence>
<comment type="subcellular location">
    <subcellularLocation>
        <location evidence="1">Cell membrane</location>
        <topology evidence="1">Multi-pass membrane protein</topology>
    </subcellularLocation>
</comment>
<keyword evidence="5" id="KW-1003">Cell membrane</keyword>
<dbReference type="InterPro" id="IPR045070">
    <property type="entry name" value="MATE_MepA-like"/>
</dbReference>
<name>A0A1M7L608_9FIRM</name>
<dbReference type="PIRSF" id="PIRSF006603">
    <property type="entry name" value="DinF"/>
    <property type="match status" value="1"/>
</dbReference>
<dbReference type="InterPro" id="IPR002528">
    <property type="entry name" value="MATE_fam"/>
</dbReference>
<dbReference type="Pfam" id="PF01554">
    <property type="entry name" value="MatE"/>
    <property type="match status" value="2"/>
</dbReference>
<feature type="transmembrane region" description="Helical" evidence="10">
    <location>
        <begin position="383"/>
        <end position="407"/>
    </location>
</feature>
<dbReference type="InterPro" id="IPR048279">
    <property type="entry name" value="MdtK-like"/>
</dbReference>
<evidence type="ECO:0000256" key="7">
    <source>
        <dbReference type="ARBA" id="ARBA00022989"/>
    </source>
</evidence>
<keyword evidence="6 10" id="KW-0812">Transmembrane</keyword>
<keyword evidence="8 10" id="KW-0472">Membrane</keyword>
<feature type="transmembrane region" description="Helical" evidence="10">
    <location>
        <begin position="91"/>
        <end position="113"/>
    </location>
</feature>
<evidence type="ECO:0000313" key="11">
    <source>
        <dbReference type="EMBL" id="SHM73231.1"/>
    </source>
</evidence>
<keyword evidence="9" id="KW-0046">Antibiotic resistance</keyword>
<evidence type="ECO:0000256" key="1">
    <source>
        <dbReference type="ARBA" id="ARBA00004651"/>
    </source>
</evidence>
<dbReference type="GO" id="GO:0015297">
    <property type="term" value="F:antiporter activity"/>
    <property type="evidence" value="ECO:0007669"/>
    <property type="project" value="InterPro"/>
</dbReference>
<keyword evidence="7 10" id="KW-1133">Transmembrane helix</keyword>
<dbReference type="InterPro" id="IPR051327">
    <property type="entry name" value="MATE_MepA_subfamily"/>
</dbReference>
<feature type="transmembrane region" description="Helical" evidence="10">
    <location>
        <begin position="187"/>
        <end position="211"/>
    </location>
</feature>
<organism evidence="11 12">
    <name type="scientific">Anaerosporobacter mobilis DSM 15930</name>
    <dbReference type="NCBI Taxonomy" id="1120996"/>
    <lineage>
        <taxon>Bacteria</taxon>
        <taxon>Bacillati</taxon>
        <taxon>Bacillota</taxon>
        <taxon>Clostridia</taxon>
        <taxon>Lachnospirales</taxon>
        <taxon>Lachnospiraceae</taxon>
        <taxon>Anaerosporobacter</taxon>
    </lineage>
</organism>
<dbReference type="GO" id="GO:0042910">
    <property type="term" value="F:xenobiotic transmembrane transporter activity"/>
    <property type="evidence" value="ECO:0007669"/>
    <property type="project" value="InterPro"/>
</dbReference>
<dbReference type="Proteomes" id="UP000184038">
    <property type="component" value="Unassembled WGS sequence"/>
</dbReference>
<feature type="transmembrane region" description="Helical" evidence="10">
    <location>
        <begin position="413"/>
        <end position="433"/>
    </location>
</feature>
<feature type="transmembrane region" description="Helical" evidence="10">
    <location>
        <begin position="267"/>
        <end position="290"/>
    </location>
</feature>
<dbReference type="RefSeq" id="WP_073289295.1">
    <property type="nucleotide sequence ID" value="NZ_FRCP01000015.1"/>
</dbReference>
<sequence>MNTFEKKITPGFLLKFTLPSVIMMVFNSFYTMVDGGFVSNFVGTTALSAVNISYPLISLVFAIGIMLASGGSAVVAKQMGEGKQLKAKQSYTFIVTCGVVLGIVIAFIGLFFTKEISLLLGANDAIYEYCYDYILYISIFIPFAILQVLFQFFFVTAGRPNLGLIVTVIGGAANIFLDYLFMGPMELGIKGAAVATGIGFMIPAVIGLIWFAKKEDRILCFTKPKFDGKVLIRTCTNGSSEMVSNLAVAVTTFLFNKLMMRYVGEDGVAALTIVLYAQFLFTAVFLGYTSGIAPLFSYNYGAQDEKRLKKLFKLSIIFITICSILAYAFSLLLAKPVVGLFSEPNSTVYNLAIHGMDLFGISFLFMGFNIFASGLFTSFSNGLISALLSFLRTFVFIILAIMFLPKLLNVDGIWLSIPLAELVALFVSLGYMIRYKKIYQY</sequence>
<evidence type="ECO:0000256" key="9">
    <source>
        <dbReference type="ARBA" id="ARBA00023251"/>
    </source>
</evidence>
<evidence type="ECO:0000256" key="6">
    <source>
        <dbReference type="ARBA" id="ARBA00022692"/>
    </source>
</evidence>
<gene>
    <name evidence="11" type="ORF">SAMN02746066_03087</name>
</gene>
<evidence type="ECO:0000256" key="3">
    <source>
        <dbReference type="ARBA" id="ARBA00022106"/>
    </source>
</evidence>
<proteinExistence type="inferred from homology"/>
<evidence type="ECO:0000256" key="2">
    <source>
        <dbReference type="ARBA" id="ARBA00008417"/>
    </source>
</evidence>
<keyword evidence="4" id="KW-0813">Transport</keyword>
<accession>A0A1M7L608</accession>
<dbReference type="NCBIfam" id="TIGR00797">
    <property type="entry name" value="matE"/>
    <property type="match status" value="1"/>
</dbReference>
<evidence type="ECO:0000313" key="12">
    <source>
        <dbReference type="Proteomes" id="UP000184038"/>
    </source>
</evidence>
<feature type="transmembrane region" description="Helical" evidence="10">
    <location>
        <begin position="133"/>
        <end position="155"/>
    </location>
</feature>
<dbReference type="PANTHER" id="PTHR43823">
    <property type="entry name" value="SPORULATION PROTEIN YKVU"/>
    <property type="match status" value="1"/>
</dbReference>
<dbReference type="AlphaFoldDB" id="A0A1M7L608"/>
<dbReference type="CDD" id="cd13143">
    <property type="entry name" value="MATE_MepA_like"/>
    <property type="match status" value="1"/>
</dbReference>
<dbReference type="GO" id="GO:0005886">
    <property type="term" value="C:plasma membrane"/>
    <property type="evidence" value="ECO:0007669"/>
    <property type="project" value="UniProtKB-SubCell"/>
</dbReference>
<feature type="transmembrane region" description="Helical" evidence="10">
    <location>
        <begin position="12"/>
        <end position="32"/>
    </location>
</feature>
<dbReference type="STRING" id="1120996.SAMN02746066_03087"/>
<feature type="transmembrane region" description="Helical" evidence="10">
    <location>
        <begin position="52"/>
        <end position="70"/>
    </location>
</feature>
<keyword evidence="12" id="KW-1185">Reference proteome</keyword>